<dbReference type="InterPro" id="IPR029071">
    <property type="entry name" value="Ubiquitin-like_domsf"/>
</dbReference>
<evidence type="ECO:0000313" key="7">
    <source>
        <dbReference type="Proteomes" id="UP000504618"/>
    </source>
</evidence>
<reference evidence="8" key="1">
    <citation type="submission" date="2025-08" db="UniProtKB">
        <authorList>
            <consortium name="RefSeq"/>
        </authorList>
    </citation>
    <scope>IDENTIFICATION</scope>
    <source>
        <tissue evidence="8">Whole body</tissue>
    </source>
</reference>
<dbReference type="InterPro" id="IPR037977">
    <property type="entry name" value="CBD_Afadin"/>
</dbReference>
<feature type="compositionally biased region" description="Polar residues" evidence="3">
    <location>
        <begin position="2869"/>
        <end position="2891"/>
    </location>
</feature>
<feature type="compositionally biased region" description="Polar residues" evidence="3">
    <location>
        <begin position="1814"/>
        <end position="1832"/>
    </location>
</feature>
<feature type="domain" description="Ras-associating" evidence="5">
    <location>
        <begin position="47"/>
        <end position="141"/>
    </location>
</feature>
<feature type="compositionally biased region" description="Polar residues" evidence="3">
    <location>
        <begin position="2053"/>
        <end position="2063"/>
    </location>
</feature>
<dbReference type="CDD" id="cd22711">
    <property type="entry name" value="FHA_AFDN"/>
    <property type="match status" value="1"/>
</dbReference>
<dbReference type="InterPro" id="IPR000253">
    <property type="entry name" value="FHA_dom"/>
</dbReference>
<feature type="region of interest" description="Disordered" evidence="3">
    <location>
        <begin position="1122"/>
        <end position="1163"/>
    </location>
</feature>
<dbReference type="GeneID" id="112464887"/>
<name>A0A6J1QZY0_9HYME</name>
<feature type="compositionally biased region" description="Polar residues" evidence="3">
    <location>
        <begin position="2562"/>
        <end position="2572"/>
    </location>
</feature>
<feature type="compositionally biased region" description="Polar residues" evidence="3">
    <location>
        <begin position="2382"/>
        <end position="2399"/>
    </location>
</feature>
<keyword evidence="1" id="KW-0130">Cell adhesion</keyword>
<feature type="domain" description="Ras-associating" evidence="5">
    <location>
        <begin position="244"/>
        <end position="342"/>
    </location>
</feature>
<dbReference type="SUPFAM" id="SSF54236">
    <property type="entry name" value="Ubiquitin-like"/>
    <property type="match status" value="2"/>
</dbReference>
<dbReference type="FunFam" id="3.10.20.90:FF:000033">
    <property type="entry name" value="afadin isoform X1"/>
    <property type="match status" value="1"/>
</dbReference>
<dbReference type="InterPro" id="IPR002710">
    <property type="entry name" value="Dilute_dom"/>
</dbReference>
<evidence type="ECO:0000259" key="6">
    <source>
        <dbReference type="PROSITE" id="PS51126"/>
    </source>
</evidence>
<dbReference type="CDD" id="cd22249">
    <property type="entry name" value="UDM1_RNF168_RNF169-like"/>
    <property type="match status" value="1"/>
</dbReference>
<feature type="region of interest" description="Disordered" evidence="3">
    <location>
        <begin position="2954"/>
        <end position="3011"/>
    </location>
</feature>
<feature type="region of interest" description="Disordered" evidence="3">
    <location>
        <begin position="2796"/>
        <end position="2941"/>
    </location>
</feature>
<dbReference type="Gene3D" id="2.30.42.10">
    <property type="match status" value="1"/>
</dbReference>
<feature type="compositionally biased region" description="Polar residues" evidence="3">
    <location>
        <begin position="2957"/>
        <end position="2968"/>
    </location>
</feature>
<feature type="region of interest" description="Disordered" evidence="3">
    <location>
        <begin position="2093"/>
        <end position="2167"/>
    </location>
</feature>
<feature type="domain" description="Dilute" evidence="6">
    <location>
        <begin position="671"/>
        <end position="905"/>
    </location>
</feature>
<dbReference type="InterPro" id="IPR000159">
    <property type="entry name" value="RA_dom"/>
</dbReference>
<dbReference type="InterPro" id="IPR036034">
    <property type="entry name" value="PDZ_sf"/>
</dbReference>
<evidence type="ECO:0000256" key="2">
    <source>
        <dbReference type="SAM" id="Coils"/>
    </source>
</evidence>
<dbReference type="SMART" id="SM01132">
    <property type="entry name" value="DIL"/>
    <property type="match status" value="1"/>
</dbReference>
<dbReference type="InterPro" id="IPR001478">
    <property type="entry name" value="PDZ"/>
</dbReference>
<evidence type="ECO:0000256" key="3">
    <source>
        <dbReference type="SAM" id="MobiDB-lite"/>
    </source>
</evidence>
<feature type="compositionally biased region" description="Basic and acidic residues" evidence="3">
    <location>
        <begin position="2183"/>
        <end position="2206"/>
    </location>
</feature>
<feature type="region of interest" description="Disordered" evidence="3">
    <location>
        <begin position="3022"/>
        <end position="3041"/>
    </location>
</feature>
<dbReference type="SUPFAM" id="SSF49879">
    <property type="entry name" value="SMAD/FHA domain"/>
    <property type="match status" value="1"/>
</dbReference>
<dbReference type="InterPro" id="IPR008984">
    <property type="entry name" value="SMAD_FHA_dom_sf"/>
</dbReference>
<keyword evidence="2" id="KW-0175">Coiled coil</keyword>
<dbReference type="Pfam" id="PF00498">
    <property type="entry name" value="FHA"/>
    <property type="match status" value="1"/>
</dbReference>
<dbReference type="GO" id="GO:0007155">
    <property type="term" value="P:cell adhesion"/>
    <property type="evidence" value="ECO:0007669"/>
    <property type="project" value="UniProtKB-KW"/>
</dbReference>
<dbReference type="SMART" id="SM00314">
    <property type="entry name" value="RA"/>
    <property type="match status" value="2"/>
</dbReference>
<feature type="region of interest" description="Disordered" evidence="3">
    <location>
        <begin position="2335"/>
        <end position="2414"/>
    </location>
</feature>
<dbReference type="CDD" id="cd01781">
    <property type="entry name" value="RA2_Afadin"/>
    <property type="match status" value="1"/>
</dbReference>
<dbReference type="PANTHER" id="PTHR10398:SF2">
    <property type="entry name" value="AFADIN"/>
    <property type="match status" value="1"/>
</dbReference>
<feature type="compositionally biased region" description="Basic and acidic residues" evidence="3">
    <location>
        <begin position="2093"/>
        <end position="2118"/>
    </location>
</feature>
<dbReference type="RefSeq" id="XP_024887912.1">
    <property type="nucleotide sequence ID" value="XM_025032144.1"/>
</dbReference>
<feature type="compositionally biased region" description="Basic and acidic residues" evidence="3">
    <location>
        <begin position="1997"/>
        <end position="2014"/>
    </location>
</feature>
<feature type="compositionally biased region" description="Basic and acidic residues" evidence="3">
    <location>
        <begin position="481"/>
        <end position="504"/>
    </location>
</feature>
<dbReference type="Gene3D" id="3.10.20.90">
    <property type="entry name" value="Phosphatidylinositol 3-kinase Catalytic Subunit, Chain A, domain 1"/>
    <property type="match status" value="2"/>
</dbReference>
<dbReference type="Pfam" id="PF01843">
    <property type="entry name" value="DIL"/>
    <property type="match status" value="1"/>
</dbReference>
<proteinExistence type="predicted"/>
<dbReference type="CDD" id="cd06789">
    <property type="entry name" value="PDZ_AFDN-like"/>
    <property type="match status" value="1"/>
</dbReference>
<dbReference type="PROSITE" id="PS51126">
    <property type="entry name" value="DILUTE"/>
    <property type="match status" value="1"/>
</dbReference>
<feature type="compositionally biased region" description="Polar residues" evidence="3">
    <location>
        <begin position="2599"/>
        <end position="2619"/>
    </location>
</feature>
<evidence type="ECO:0000259" key="5">
    <source>
        <dbReference type="PROSITE" id="PS50200"/>
    </source>
</evidence>
<dbReference type="PROSITE" id="PS50200">
    <property type="entry name" value="RA"/>
    <property type="match status" value="2"/>
</dbReference>
<feature type="compositionally biased region" description="Polar residues" evidence="3">
    <location>
        <begin position="2015"/>
        <end position="2031"/>
    </location>
</feature>
<feature type="region of interest" description="Disordered" evidence="3">
    <location>
        <begin position="1272"/>
        <end position="1296"/>
    </location>
</feature>
<feature type="compositionally biased region" description="Low complexity" evidence="3">
    <location>
        <begin position="2400"/>
        <end position="2414"/>
    </location>
</feature>
<feature type="compositionally biased region" description="Low complexity" evidence="3">
    <location>
        <begin position="536"/>
        <end position="555"/>
    </location>
</feature>
<evidence type="ECO:0000313" key="8">
    <source>
        <dbReference type="RefSeq" id="XP_024887912.1"/>
    </source>
</evidence>
<organism evidence="7 8">
    <name type="scientific">Temnothorax curvispinosus</name>
    <dbReference type="NCBI Taxonomy" id="300111"/>
    <lineage>
        <taxon>Eukaryota</taxon>
        <taxon>Metazoa</taxon>
        <taxon>Ecdysozoa</taxon>
        <taxon>Arthropoda</taxon>
        <taxon>Hexapoda</taxon>
        <taxon>Insecta</taxon>
        <taxon>Pterygota</taxon>
        <taxon>Neoptera</taxon>
        <taxon>Endopterygota</taxon>
        <taxon>Hymenoptera</taxon>
        <taxon>Apocrita</taxon>
        <taxon>Aculeata</taxon>
        <taxon>Formicoidea</taxon>
        <taxon>Formicidae</taxon>
        <taxon>Myrmicinae</taxon>
        <taxon>Temnothorax</taxon>
    </lineage>
</organism>
<feature type="compositionally biased region" description="Low complexity" evidence="3">
    <location>
        <begin position="2846"/>
        <end position="2863"/>
    </location>
</feature>
<feature type="compositionally biased region" description="Polar residues" evidence="3">
    <location>
        <begin position="2349"/>
        <end position="2367"/>
    </location>
</feature>
<accession>A0A6J1QZY0</accession>
<feature type="domain" description="PDZ" evidence="4">
    <location>
        <begin position="1013"/>
        <end position="1098"/>
    </location>
</feature>
<feature type="region of interest" description="Disordered" evidence="3">
    <location>
        <begin position="3144"/>
        <end position="3177"/>
    </location>
</feature>
<feature type="compositionally biased region" description="Low complexity" evidence="3">
    <location>
        <begin position="2924"/>
        <end position="2936"/>
    </location>
</feature>
<feature type="compositionally biased region" description="Polar residues" evidence="3">
    <location>
        <begin position="1134"/>
        <end position="1147"/>
    </location>
</feature>
<dbReference type="CTD" id="40620"/>
<dbReference type="SUPFAM" id="SSF50156">
    <property type="entry name" value="PDZ domain-like"/>
    <property type="match status" value="1"/>
</dbReference>
<feature type="compositionally biased region" description="Polar residues" evidence="3">
    <location>
        <begin position="2290"/>
        <end position="2314"/>
    </location>
</feature>
<feature type="region of interest" description="Disordered" evidence="3">
    <location>
        <begin position="211"/>
        <end position="243"/>
    </location>
</feature>
<dbReference type="OrthoDB" id="6260541at2759"/>
<feature type="region of interest" description="Disordered" evidence="3">
    <location>
        <begin position="1997"/>
        <end position="2066"/>
    </location>
</feature>
<dbReference type="CDD" id="cd15471">
    <property type="entry name" value="Myo5p-like_CBD_afadin"/>
    <property type="match status" value="1"/>
</dbReference>
<feature type="region of interest" description="Disordered" evidence="3">
    <location>
        <begin position="2465"/>
        <end position="2488"/>
    </location>
</feature>
<feature type="region of interest" description="Disordered" evidence="3">
    <location>
        <begin position="1814"/>
        <end position="1833"/>
    </location>
</feature>
<feature type="compositionally biased region" description="Polar residues" evidence="3">
    <location>
        <begin position="2675"/>
        <end position="2690"/>
    </location>
</feature>
<feature type="compositionally biased region" description="Polar residues" evidence="3">
    <location>
        <begin position="1281"/>
        <end position="1290"/>
    </location>
</feature>
<feature type="compositionally biased region" description="Basic and acidic residues" evidence="3">
    <location>
        <begin position="2691"/>
        <end position="2707"/>
    </location>
</feature>
<feature type="compositionally biased region" description="Low complexity" evidence="3">
    <location>
        <begin position="2477"/>
        <end position="2488"/>
    </location>
</feature>
<dbReference type="InterPro" id="IPR028842">
    <property type="entry name" value="Afadin"/>
</dbReference>
<sequence length="3177" mass="355086">MTVSEEMATELANKKAEREALRGVIQQWNANRLDLFELSEPNEDLEFHGVMRFYFQDSGQKVATKCIRVASDATSQAVIETLIEKFRPDMRMLSVPEYALYEIHENGEERKLDLEEKPLLVQLNWHIDDREGRFLLKRIDDKTNAQGVGFTSAEGSSFRRKLSKREKKQIKKQEKLSRLKSLEQDENAAPGDQNGVAEKLYTELPETSFTRSISNPEAVMRRRRQQKLERRLQQFRSKDGGPDTGGTLKIYGEALCKDVPYKTLLLSVRDSAAQVVREMLSKYGLDKVDPQLYCLVQVNSENVGGNAHQEYILDDDECPLAILMNHPSTRGSIMFHVRRRPADYMPRKRKKKPAGKWNELDHRYEDERLPFLLELNPDGSDIPNGAGVRHRLQPNVTEVGSERPIGPQAVQAQTLTLPGPTVMPRHCVIAFTENIVTLTPCSRDAHTYVNNQRIHQTTILQNGAIIKFGRMHTFRFIDPAPEERIRQRQDSNKQIDYAYDRRSPDATSQDVSSEKFHPGSGTPNGGGQIPGQAQERAAPSSPSKSAVAAVRSPRSPTHPPEPTHNYETTFDLDGNVETASLSSSRDGNRHSQYDRQPRGTDPILPAVLEFLEETEETFLHAVITDVEPSAPQFKLAPTYTLYLSARYRASTHYKPELQPTERAHRLTVMLANVATMIQRVIQERYMDASSLAFWLANGSELLHMLKSDRHVGAFSTRAQDILADAVHTAFGSLVRCVTLELTPAMTQFMADADEPAKEAGVLQIFSNTMALLRRCRVNAALTIQLFSHLFHAINATAFNTLVSNGNLCVRWFGRRLKARLNALETWAERQGLELASQCHLATIMQATHLLQAPKYNAEELATLSSTCFKLNSLQVRALLQKYQPAADEPRLPAELIENVVRVAESVADTLARADGREIRLEEEPVLGLALLLPEDGYSCEVIRGVPPGLAEFLAPLQRDGLCRMAAQPTSSGYWTIYMIDHHNNLRSPSAMSNRSGGYISHINQNQTQPEIHVIKLHKSTNGMGLSIVAAKGTGQDRLGIYIKSVVAGGAADADGRLTAGDQLLKVDGQSLVGITQEKAAEYLVRTGPIVTLEVAKQGAIYHGLATLLSQPSPVMTRAYKTRPRSELLEPAVETTETTNSQPATSHSMGDLLSFPKQAPCQDSVQPGAIPSQCVETFPYYNQVDRGFPRVNIDECRSTRQDPFSIFRQRGAFRGVVDEKEHYRPSTPTVSPVRLPRSRMPCPLISITSDNEISSILYQDESDESDDKIIEEEESNVEQGRAASSNSTDTLNPFERITTPPLEYAGTTKDYKHSLLTFEENFFDAIPYIDQTEDINYTESSECVQVEPSKKCEHCIKAGCDDNFNRRNFQKRINVDRDRKQTLSVPQSNFELLDTGSNQNFSSISSSFPTNKSILFVKDATAGSNCITEISSNCKSGDFSRLQGADNITKRTLNIDERYGDKLDDISNSEDCADESSSTINDDCASSRADRDAEGGISTPKMYTIMPELHLDLSGLNSDVSSDESKTEKCWKSPEEVRLGCGRVAALAKHFSKLGDAGLIKFKSTKLNGSRQFVSEPNIITPDKSDEHLHRPCHAQKEYKSDSDLTKEGDENFRICSAERRNNIVLVDVETNGDFAIEECRFHHCGARRVTIARIPVKEQVTTDAKESTILAIDENHDKNIFKGKNQSLVGTKNIASTKVENISSNGSKDQVFLGIKKDATFAEVKDNNMAIDDSKSQASFTVENRKDVEKLFPAEKVNIKDSSSKLSLEQQQVIAEQLEQFSNLDNTDAPLFIPEQDLAQSSAVSTINENNGTSAYAYSDSPQSNFINQSETTPREKLSLLTDNFQKMSKAPDSSLSSSLPSVHSPSHSSIVLSLSNVAKSSRSSEDIRSQVRQYCEKHPKCLFIDISHSAAKNCSNSSFLESSLILPRHANAYSRSGDNKLNVLRMRIAKPLCKSESNLIGTAIYGKEEIEKAIDLHKSTKTRSCESILNNKFLSDSDDRSRSSENLREDLDSSYKSCNRSISSPKGSTRWQRHRSLEELKLNKGSRKRDNPMNSTSVQTAEDQTKFGEFFGDKLEDGTRWNRHLSLEELESKREPREKDRWTNLDRTTEVQRSDGKKRTRTKRKSYDRLKDSSFKLSRENETKNIGRLRAERKSQSEFDISRRKSDSERDGWSFREISSLKDDDRSALSPRRMSERDLPSRLGHDATPQQIHSSKSVPALHNMGTETKQQHEVFNPGYSRASSSNSVTPPVQPPPMATINSATSLRSRSSHNLHDPMRIGTLPPTGLVSRQQSSPNLNPNATHMNAPSSAQGTEAERFYQNLSIYRNQDPTVKQQISLQQPDDRNPQHIQKSSLRGSQNSLNRPSTMEIGGHIRDRPTSAYVTPGQQQSYSAVSNQMQQHSGGPPPRSQSSRDIIRQEAKMQEMQEEVRRRELRGGAPLLNQHRPSGMYNMGARVAAPPAQQMPNTLNVRTPRPLGSTSSLGTTSSYAARQNAPSYNYPDAQYTQYNSTQYGQYGPYNQYPNRYPVIGGQYGPMMPKPKNEAIARGHQPMPNENLLGRDSSGQETKSYAEQNRHFAGSQNSPHYPNGNLDQRIDQYGNDNVNRAQNGESHSVTTSEVPPTRPSLPSEEFNESPPPPPPSTSTHPLYKQADTRYTASMQDPPRGSYYPAGGISAMQQPRQYQYSATNPWQREEREKEQARRREAARQWRDQQIAELSALAHRTQQQEEQLRALQLERDFQKRAEEIANQDDDEESNDLDNESVQRVQGLLRMAASQDRTVQGTVQPPILSRTIAGNQSMRGGLPLQPLNNQPVTSSHAHILSNQTVSQNVGMSGPGQENSGLHVQPNQQQHQQPQQQTATSQSEEHVSTSSYGTPLSHFSSGQKSYSIGMSHSVEDRELQRRMDEVKRKQAEYEENQKKQEEQQQLQQQTYQPSQHSRSQLHPGMLRLDNLIINGPNVSMPSQNNVNDAPPPPERGSSYAVMSQQSALRSNGSTTSNLPPTSQQPASMKRVSFHDSNANSESMLRNVSSGTSNPPSISMDTIREDPNNFINDAENLLASPKTPEGSGTSFTGATPGVIGAQEVYKDPRQKRLAEKQKQQQNSQIGAVPEKLSFKEKMKMFAMETGEDGTPRDKVKISRAQREIDNISSPLNSNSNNNNNNNNTTTTSGNNTNNNRT</sequence>
<feature type="compositionally biased region" description="Low complexity" evidence="3">
    <location>
        <begin position="3152"/>
        <end position="3177"/>
    </location>
</feature>
<dbReference type="SMART" id="SM00228">
    <property type="entry name" value="PDZ"/>
    <property type="match status" value="1"/>
</dbReference>
<dbReference type="PROSITE" id="PS50106">
    <property type="entry name" value="PDZ"/>
    <property type="match status" value="1"/>
</dbReference>
<feature type="coiled-coil region" evidence="2">
    <location>
        <begin position="2714"/>
        <end position="2744"/>
    </location>
</feature>
<dbReference type="CDD" id="cd01782">
    <property type="entry name" value="RA1_Afadin"/>
    <property type="match status" value="1"/>
</dbReference>
<feature type="compositionally biased region" description="Basic and acidic residues" evidence="3">
    <location>
        <begin position="586"/>
        <end position="598"/>
    </location>
</feature>
<dbReference type="Pfam" id="PF00595">
    <property type="entry name" value="PDZ"/>
    <property type="match status" value="1"/>
</dbReference>
<evidence type="ECO:0000259" key="4">
    <source>
        <dbReference type="PROSITE" id="PS50106"/>
    </source>
</evidence>
<dbReference type="Pfam" id="PF00788">
    <property type="entry name" value="RA"/>
    <property type="match status" value="2"/>
</dbReference>
<keyword evidence="7" id="KW-1185">Reference proteome</keyword>
<feature type="region of interest" description="Disordered" evidence="3">
    <location>
        <begin position="2286"/>
        <end position="2314"/>
    </location>
</feature>
<feature type="compositionally biased region" description="Basic and acidic residues" evidence="3">
    <location>
        <begin position="226"/>
        <end position="241"/>
    </location>
</feature>
<feature type="region of interest" description="Disordered" evidence="3">
    <location>
        <begin position="479"/>
        <end position="601"/>
    </location>
</feature>
<feature type="region of interest" description="Disordered" evidence="3">
    <location>
        <begin position="2183"/>
        <end position="2215"/>
    </location>
</feature>
<feature type="compositionally biased region" description="Polar residues" evidence="3">
    <location>
        <begin position="3022"/>
        <end position="3040"/>
    </location>
</feature>
<dbReference type="FunFam" id="2.30.42.10:FF:000032">
    <property type="entry name" value="Afadin isoform A"/>
    <property type="match status" value="1"/>
</dbReference>
<feature type="region of interest" description="Disordered" evidence="3">
    <location>
        <begin position="3088"/>
        <end position="3110"/>
    </location>
</feature>
<dbReference type="Gene3D" id="2.60.200.20">
    <property type="match status" value="1"/>
</dbReference>
<dbReference type="PANTHER" id="PTHR10398">
    <property type="entry name" value="AFADIN"/>
    <property type="match status" value="1"/>
</dbReference>
<feature type="compositionally biased region" description="Basic and acidic residues" evidence="3">
    <location>
        <begin position="3088"/>
        <end position="3098"/>
    </location>
</feature>
<evidence type="ECO:0000256" key="1">
    <source>
        <dbReference type="ARBA" id="ARBA00022889"/>
    </source>
</evidence>
<protein>
    <submittedName>
        <fullName evidence="8">Uncharacterized protein LOC112464887 isoform X1</fullName>
    </submittedName>
</protein>
<feature type="compositionally biased region" description="Polar residues" evidence="3">
    <location>
        <begin position="2808"/>
        <end position="2843"/>
    </location>
</feature>
<dbReference type="Proteomes" id="UP000504618">
    <property type="component" value="Unplaced"/>
</dbReference>
<feature type="region of interest" description="Disordered" evidence="3">
    <location>
        <begin position="1466"/>
        <end position="1497"/>
    </location>
</feature>
<feature type="compositionally biased region" description="Polar residues" evidence="3">
    <location>
        <begin position="2981"/>
        <end position="3007"/>
    </location>
</feature>
<feature type="compositionally biased region" description="Basic and acidic residues" evidence="3">
    <location>
        <begin position="2894"/>
        <end position="2923"/>
    </location>
</feature>
<gene>
    <name evidence="8" type="primary">LOC112464887</name>
</gene>
<feature type="compositionally biased region" description="Basic and acidic residues" evidence="3">
    <location>
        <begin position="2126"/>
        <end position="2167"/>
    </location>
</feature>
<feature type="region of interest" description="Disordered" evidence="3">
    <location>
        <begin position="2533"/>
        <end position="2707"/>
    </location>
</feature>
<dbReference type="GO" id="GO:0007165">
    <property type="term" value="P:signal transduction"/>
    <property type="evidence" value="ECO:0007669"/>
    <property type="project" value="InterPro"/>
</dbReference>
<dbReference type="GO" id="GO:0005911">
    <property type="term" value="C:cell-cell junction"/>
    <property type="evidence" value="ECO:0007669"/>
    <property type="project" value="InterPro"/>
</dbReference>